<dbReference type="AlphaFoldDB" id="A0A8J6EAR3"/>
<feature type="transmembrane region" description="Helical" evidence="2">
    <location>
        <begin position="89"/>
        <end position="109"/>
    </location>
</feature>
<evidence type="ECO:0000313" key="3">
    <source>
        <dbReference type="EMBL" id="KAG9395155.1"/>
    </source>
</evidence>
<reference evidence="3" key="1">
    <citation type="submission" date="2021-05" db="EMBL/GenBank/DDBJ databases">
        <title>A free-living protist that lacks canonical eukaryotic 1 DNA replication and segregation systems.</title>
        <authorList>
            <person name="Salas-Leiva D.E."/>
            <person name="Tromer E.C."/>
            <person name="Curtis B.A."/>
            <person name="Jerlstrom-Hultqvist J."/>
            <person name="Kolisko M."/>
            <person name="Yi Z."/>
            <person name="Salas-Leiva J.S."/>
            <person name="Gallot-Lavallee L."/>
            <person name="Kops G.J.P.L."/>
            <person name="Archibald J.M."/>
            <person name="Simpson A.G.B."/>
            <person name="Roger A.J."/>
        </authorList>
    </citation>
    <scope>NUCLEOTIDE SEQUENCE</scope>
    <source>
        <strain evidence="3">BICM</strain>
    </source>
</reference>
<evidence type="ECO:0000256" key="2">
    <source>
        <dbReference type="SAM" id="Phobius"/>
    </source>
</evidence>
<keyword evidence="4" id="KW-1185">Reference proteome</keyword>
<gene>
    <name evidence="3" type="ORF">J8273_0374</name>
</gene>
<sequence length="192" mass="21421">MSLRQRAPRVSLEPEESDPEFLNEEEQQQIVSKFEHSTERSDFFFKLAFASIFAVLSIIFIVGLVFTAYDPTHPLSHDLLFNRVPRPLILIADAASASGLVISALFITTQPGRRTQFHNTIAPALVMGVQGSALWTLTIVGNLGKHNVPFFMYSFPLVAVAPTAAWYIDHQMREAAEKIAQLRGKMYGLKTA</sequence>
<accession>A0A8J6EAR3</accession>
<evidence type="ECO:0000256" key="1">
    <source>
        <dbReference type="SAM" id="MobiDB-lite"/>
    </source>
</evidence>
<keyword evidence="2" id="KW-0812">Transmembrane</keyword>
<evidence type="ECO:0000313" key="4">
    <source>
        <dbReference type="Proteomes" id="UP000717585"/>
    </source>
</evidence>
<dbReference type="PANTHER" id="PTHR36784">
    <property type="entry name" value="HISTONE-LYSINE N-METHYLTRANSFERASE"/>
    <property type="match status" value="1"/>
</dbReference>
<dbReference type="Proteomes" id="UP000717585">
    <property type="component" value="Unassembled WGS sequence"/>
</dbReference>
<keyword evidence="2" id="KW-0472">Membrane</keyword>
<proteinExistence type="predicted"/>
<comment type="caution">
    <text evidence="3">The sequence shown here is derived from an EMBL/GenBank/DDBJ whole genome shotgun (WGS) entry which is preliminary data.</text>
</comment>
<feature type="transmembrane region" description="Helical" evidence="2">
    <location>
        <begin position="150"/>
        <end position="168"/>
    </location>
</feature>
<dbReference type="EMBL" id="JAHDYR010000012">
    <property type="protein sequence ID" value="KAG9395155.1"/>
    <property type="molecule type" value="Genomic_DNA"/>
</dbReference>
<organism evidence="3 4">
    <name type="scientific">Carpediemonas membranifera</name>
    <dbReference type="NCBI Taxonomy" id="201153"/>
    <lineage>
        <taxon>Eukaryota</taxon>
        <taxon>Metamonada</taxon>
        <taxon>Carpediemonas-like organisms</taxon>
        <taxon>Carpediemonas</taxon>
    </lineage>
</organism>
<name>A0A8J6EAR3_9EUKA</name>
<dbReference type="PANTHER" id="PTHR36784:SF1">
    <property type="entry name" value="HISTONE-LYSINE N-METHYLTRANSFERASE"/>
    <property type="match status" value="1"/>
</dbReference>
<feature type="region of interest" description="Disordered" evidence="1">
    <location>
        <begin position="1"/>
        <end position="23"/>
    </location>
</feature>
<protein>
    <submittedName>
        <fullName evidence="3">Uncharacterized protein</fullName>
    </submittedName>
</protein>
<keyword evidence="2" id="KW-1133">Transmembrane helix</keyword>
<feature type="compositionally biased region" description="Acidic residues" evidence="1">
    <location>
        <begin position="13"/>
        <end position="23"/>
    </location>
</feature>
<feature type="transmembrane region" description="Helical" evidence="2">
    <location>
        <begin position="121"/>
        <end position="144"/>
    </location>
</feature>
<feature type="transmembrane region" description="Helical" evidence="2">
    <location>
        <begin position="43"/>
        <end position="69"/>
    </location>
</feature>